<sequence length="231" mass="26396">MTICDINKKGENITIITFLKLFIGIGLFTLCVIVKNFTYAANYIIDCYDQYYGTYQNSLIPMMYVYISYGTISIITVISIPKIGFSRYQTHSNIQSERLKILLVELLICGKQDVRVVLFCGFKFKIRYYNIFSVMFGVILSDQITYLVTIFFKKFLLNFKANYLYRISGRPRPYFLSKCHTVANTCKINDYIGLVDTLSCGNSVKDEDRMSCQCGGGGIMIWAAFGKNGKS</sequence>
<keyword evidence="3" id="KW-1185">Reference proteome</keyword>
<protein>
    <submittedName>
        <fullName evidence="2">Uncharacterized protein</fullName>
    </submittedName>
</protein>
<feature type="transmembrane region" description="Helical" evidence="1">
    <location>
        <begin position="59"/>
        <end position="80"/>
    </location>
</feature>
<dbReference type="AlphaFoldDB" id="A0A177BCH2"/>
<evidence type="ECO:0000256" key="1">
    <source>
        <dbReference type="SAM" id="Phobius"/>
    </source>
</evidence>
<proteinExistence type="predicted"/>
<reference evidence="2 3" key="1">
    <citation type="submission" date="2016-04" db="EMBL/GenBank/DDBJ databases">
        <title>The genome of Intoshia linei affirms orthonectids as highly simplified spiralians.</title>
        <authorList>
            <person name="Mikhailov K.V."/>
            <person name="Slusarev G.S."/>
            <person name="Nikitin M.A."/>
            <person name="Logacheva M.D."/>
            <person name="Penin A."/>
            <person name="Aleoshin V."/>
            <person name="Panchin Y.V."/>
        </authorList>
    </citation>
    <scope>NUCLEOTIDE SEQUENCE [LARGE SCALE GENOMIC DNA]</scope>
    <source>
        <strain evidence="2">Intl2013</strain>
        <tissue evidence="2">Whole animal</tissue>
    </source>
</reference>
<dbReference type="EMBL" id="LWCA01000057">
    <property type="protein sequence ID" value="OAF71373.1"/>
    <property type="molecule type" value="Genomic_DNA"/>
</dbReference>
<evidence type="ECO:0000313" key="3">
    <source>
        <dbReference type="Proteomes" id="UP000078046"/>
    </source>
</evidence>
<name>A0A177BCH2_9BILA</name>
<feature type="transmembrane region" description="Helical" evidence="1">
    <location>
        <begin position="21"/>
        <end position="39"/>
    </location>
</feature>
<keyword evidence="1" id="KW-0812">Transmembrane</keyword>
<evidence type="ECO:0000313" key="2">
    <source>
        <dbReference type="EMBL" id="OAF71373.1"/>
    </source>
</evidence>
<gene>
    <name evidence="2" type="ORF">A3Q56_00865</name>
</gene>
<accession>A0A177BCH2</accession>
<keyword evidence="1" id="KW-0472">Membrane</keyword>
<comment type="caution">
    <text evidence="2">The sequence shown here is derived from an EMBL/GenBank/DDBJ whole genome shotgun (WGS) entry which is preliminary data.</text>
</comment>
<organism evidence="2 3">
    <name type="scientific">Intoshia linei</name>
    <dbReference type="NCBI Taxonomy" id="1819745"/>
    <lineage>
        <taxon>Eukaryota</taxon>
        <taxon>Metazoa</taxon>
        <taxon>Spiralia</taxon>
        <taxon>Lophotrochozoa</taxon>
        <taxon>Mesozoa</taxon>
        <taxon>Orthonectida</taxon>
        <taxon>Rhopaluridae</taxon>
        <taxon>Intoshia</taxon>
    </lineage>
</organism>
<dbReference type="OrthoDB" id="10030083at2759"/>
<dbReference type="Proteomes" id="UP000078046">
    <property type="component" value="Unassembled WGS sequence"/>
</dbReference>
<keyword evidence="1" id="KW-1133">Transmembrane helix</keyword>
<feature type="transmembrane region" description="Helical" evidence="1">
    <location>
        <begin position="130"/>
        <end position="152"/>
    </location>
</feature>